<dbReference type="GO" id="GO:0005524">
    <property type="term" value="F:ATP binding"/>
    <property type="evidence" value="ECO:0007669"/>
    <property type="project" value="UniProtKB-KW"/>
</dbReference>
<dbReference type="SUPFAM" id="SSF50331">
    <property type="entry name" value="MOP-like"/>
    <property type="match status" value="1"/>
</dbReference>
<evidence type="ECO:0000256" key="2">
    <source>
        <dbReference type="ARBA" id="ARBA00022448"/>
    </source>
</evidence>
<dbReference type="GO" id="GO:0015697">
    <property type="term" value="P:quaternary ammonium group transport"/>
    <property type="evidence" value="ECO:0007669"/>
    <property type="project" value="UniProtKB-ARBA"/>
</dbReference>
<dbReference type="Gene3D" id="2.40.50.450">
    <property type="match status" value="1"/>
</dbReference>
<evidence type="ECO:0000313" key="14">
    <source>
        <dbReference type="Proteomes" id="UP000542776"/>
    </source>
</evidence>
<evidence type="ECO:0000256" key="7">
    <source>
        <dbReference type="ARBA" id="ARBA00022840"/>
    </source>
</evidence>
<comment type="similarity">
    <text evidence="1">Belongs to the ABC transporter superfamily.</text>
</comment>
<keyword evidence="10" id="KW-0406">Ion transport</keyword>
<protein>
    <submittedName>
        <fullName evidence="13">Iron(III) transport system ATP-binding protein</fullName>
    </submittedName>
</protein>
<evidence type="ECO:0000256" key="5">
    <source>
        <dbReference type="ARBA" id="ARBA00022519"/>
    </source>
</evidence>
<sequence length="353" mass="37503">MTFLRLEALGKRYGSVQALGDVTLAVAAGSRTAIVGPSGSGKSTLLRLVAGFDAPDSGRIVLDGQPLAEGALVVPAHRRAIGMVSQDGALFPHLSVADNVGFGLERRDPGRARRIDDLMNMVELRRELRERRPHELSGGQQQRVALARALARSPRLMLLDEPFSALDTGLRDTMRRAVADVLQRAGVASLLVTHDQSEALSFADQVAVLREGRLAQAGSPQSLYFQPMDSATASFLGEAVVLDATIRDGHADCRLGRLPVHGAITDGPSRIMLRPEQLHLRRGSDASAPRGRVTAVEFAGAHSLVHLSLMRGESGTVETEIRLRLPSLDAPSVGEVLGLAVAGRCHVLGTAAG</sequence>
<keyword evidence="11" id="KW-0472">Membrane</keyword>
<evidence type="ECO:0000256" key="6">
    <source>
        <dbReference type="ARBA" id="ARBA00022741"/>
    </source>
</evidence>
<dbReference type="Gene3D" id="3.40.50.300">
    <property type="entry name" value="P-loop containing nucleotide triphosphate hydrolases"/>
    <property type="match status" value="1"/>
</dbReference>
<evidence type="ECO:0000259" key="12">
    <source>
        <dbReference type="PROSITE" id="PS50893"/>
    </source>
</evidence>
<keyword evidence="3" id="KW-1003">Cell membrane</keyword>
<dbReference type="InterPro" id="IPR050093">
    <property type="entry name" value="ABC_SmlMolc_Importer"/>
</dbReference>
<proteinExistence type="inferred from homology"/>
<feature type="domain" description="ABC transporter" evidence="12">
    <location>
        <begin position="4"/>
        <end position="236"/>
    </location>
</feature>
<evidence type="ECO:0000256" key="4">
    <source>
        <dbReference type="ARBA" id="ARBA00022496"/>
    </source>
</evidence>
<dbReference type="InterPro" id="IPR017871">
    <property type="entry name" value="ABC_transporter-like_CS"/>
</dbReference>
<keyword evidence="4" id="KW-0410">Iron transport</keyword>
<dbReference type="PANTHER" id="PTHR42781">
    <property type="entry name" value="SPERMIDINE/PUTRESCINE IMPORT ATP-BINDING PROTEIN POTA"/>
    <property type="match status" value="1"/>
</dbReference>
<evidence type="ECO:0000256" key="11">
    <source>
        <dbReference type="ARBA" id="ARBA00023136"/>
    </source>
</evidence>
<keyword evidence="5" id="KW-0997">Cell inner membrane</keyword>
<dbReference type="EMBL" id="JACIEK010000006">
    <property type="protein sequence ID" value="MBB3998632.1"/>
    <property type="molecule type" value="Genomic_DNA"/>
</dbReference>
<dbReference type="FunFam" id="3.40.50.300:FF:000425">
    <property type="entry name" value="Probable ABC transporter, ATP-binding subunit"/>
    <property type="match status" value="1"/>
</dbReference>
<dbReference type="CDD" id="cd03259">
    <property type="entry name" value="ABC_Carb_Solutes_like"/>
    <property type="match status" value="1"/>
</dbReference>
<dbReference type="AlphaFoldDB" id="A0A7W6H4Y0"/>
<dbReference type="GO" id="GO:0015408">
    <property type="term" value="F:ABC-type ferric iron transporter activity"/>
    <property type="evidence" value="ECO:0007669"/>
    <property type="project" value="InterPro"/>
</dbReference>
<name>A0A7W6H4Y0_9HYPH</name>
<keyword evidence="7 13" id="KW-0067">ATP-binding</keyword>
<dbReference type="GO" id="GO:0043190">
    <property type="term" value="C:ATP-binding cassette (ABC) transporter complex"/>
    <property type="evidence" value="ECO:0007669"/>
    <property type="project" value="InterPro"/>
</dbReference>
<dbReference type="InterPro" id="IPR015853">
    <property type="entry name" value="ABC_transpr_FbpC"/>
</dbReference>
<dbReference type="Proteomes" id="UP000542776">
    <property type="component" value="Unassembled WGS sequence"/>
</dbReference>
<dbReference type="InterPro" id="IPR003593">
    <property type="entry name" value="AAA+_ATPase"/>
</dbReference>
<evidence type="ECO:0000256" key="10">
    <source>
        <dbReference type="ARBA" id="ARBA00023065"/>
    </source>
</evidence>
<dbReference type="RefSeq" id="WP_183200172.1">
    <property type="nucleotide sequence ID" value="NZ_JACIEK010000006.1"/>
</dbReference>
<dbReference type="SUPFAM" id="SSF52540">
    <property type="entry name" value="P-loop containing nucleoside triphosphate hydrolases"/>
    <property type="match status" value="1"/>
</dbReference>
<comment type="caution">
    <text evidence="13">The sequence shown here is derived from an EMBL/GenBank/DDBJ whole genome shotgun (WGS) entry which is preliminary data.</text>
</comment>
<reference evidence="13 14" key="1">
    <citation type="submission" date="2020-08" db="EMBL/GenBank/DDBJ databases">
        <title>Genomic Encyclopedia of Type Strains, Phase IV (KMG-IV): sequencing the most valuable type-strain genomes for metagenomic binning, comparative biology and taxonomic classification.</title>
        <authorList>
            <person name="Goeker M."/>
        </authorList>
    </citation>
    <scope>NUCLEOTIDE SEQUENCE [LARGE SCALE GENOMIC DNA]</scope>
    <source>
        <strain evidence="13 14">DSM 102238</strain>
    </source>
</reference>
<dbReference type="PROSITE" id="PS00211">
    <property type="entry name" value="ABC_TRANSPORTER_1"/>
    <property type="match status" value="1"/>
</dbReference>
<evidence type="ECO:0000256" key="3">
    <source>
        <dbReference type="ARBA" id="ARBA00022475"/>
    </source>
</evidence>
<dbReference type="Pfam" id="PF00005">
    <property type="entry name" value="ABC_tran"/>
    <property type="match status" value="1"/>
</dbReference>
<evidence type="ECO:0000256" key="1">
    <source>
        <dbReference type="ARBA" id="ARBA00005417"/>
    </source>
</evidence>
<dbReference type="Pfam" id="PF08402">
    <property type="entry name" value="TOBE_2"/>
    <property type="match status" value="1"/>
</dbReference>
<keyword evidence="8" id="KW-1278">Translocase</keyword>
<evidence type="ECO:0000313" key="13">
    <source>
        <dbReference type="EMBL" id="MBB3998632.1"/>
    </source>
</evidence>
<keyword evidence="6" id="KW-0547">Nucleotide-binding</keyword>
<organism evidence="13 14">
    <name type="scientific">Aureimonas pseudogalii</name>
    <dbReference type="NCBI Taxonomy" id="1744844"/>
    <lineage>
        <taxon>Bacteria</taxon>
        <taxon>Pseudomonadati</taxon>
        <taxon>Pseudomonadota</taxon>
        <taxon>Alphaproteobacteria</taxon>
        <taxon>Hyphomicrobiales</taxon>
        <taxon>Aurantimonadaceae</taxon>
        <taxon>Aureimonas</taxon>
    </lineage>
</organism>
<dbReference type="GO" id="GO:0016887">
    <property type="term" value="F:ATP hydrolysis activity"/>
    <property type="evidence" value="ECO:0007669"/>
    <property type="project" value="InterPro"/>
</dbReference>
<dbReference type="InterPro" id="IPR027417">
    <property type="entry name" value="P-loop_NTPase"/>
</dbReference>
<keyword evidence="14" id="KW-1185">Reference proteome</keyword>
<dbReference type="SMART" id="SM00382">
    <property type="entry name" value="AAA"/>
    <property type="match status" value="1"/>
</dbReference>
<keyword evidence="9" id="KW-0408">Iron</keyword>
<accession>A0A7W6H4Y0</accession>
<evidence type="ECO:0000256" key="9">
    <source>
        <dbReference type="ARBA" id="ARBA00023004"/>
    </source>
</evidence>
<dbReference type="PANTHER" id="PTHR42781:SF5">
    <property type="entry name" value="PUTRESCINE TRANSPORT ATP-BINDING PROTEIN POTG"/>
    <property type="match status" value="1"/>
</dbReference>
<dbReference type="InterPro" id="IPR013611">
    <property type="entry name" value="Transp-assoc_OB_typ2"/>
</dbReference>
<keyword evidence="2" id="KW-0813">Transport</keyword>
<dbReference type="PROSITE" id="PS50893">
    <property type="entry name" value="ABC_TRANSPORTER_2"/>
    <property type="match status" value="1"/>
</dbReference>
<gene>
    <name evidence="13" type="ORF">GGR04_002480</name>
</gene>
<evidence type="ECO:0000256" key="8">
    <source>
        <dbReference type="ARBA" id="ARBA00022967"/>
    </source>
</evidence>
<dbReference type="InterPro" id="IPR003439">
    <property type="entry name" value="ABC_transporter-like_ATP-bd"/>
</dbReference>
<dbReference type="InterPro" id="IPR008995">
    <property type="entry name" value="Mo/tungstate-bd_C_term_dom"/>
</dbReference>